<evidence type="ECO:0000313" key="9">
    <source>
        <dbReference type="EMBL" id="OIQ97281.1"/>
    </source>
</evidence>
<evidence type="ECO:0000256" key="2">
    <source>
        <dbReference type="ARBA" id="ARBA00007615"/>
    </source>
</evidence>
<comment type="subcellular location">
    <subcellularLocation>
        <location evidence="1">Periplasm</location>
    </subcellularLocation>
</comment>
<keyword evidence="7" id="KW-0653">Protein transport</keyword>
<evidence type="ECO:0000256" key="1">
    <source>
        <dbReference type="ARBA" id="ARBA00004418"/>
    </source>
</evidence>
<sequence>MNSLAGRSNQGAQNMKRHSGLALIGTLCCSLLFSAGASASGIAQLRAFVADTKSASADFAQTVESRSGRRPQLSSGSFLFERPGKFRWTYQKPYAQLIVGDGEKLWIYDQDLNQVTVKKLGQALGESPAALLAGDNVMEKNFVLKDQGSKDGLEWVEATPKAKEGSFEWVRLGFKDQLPRVMQVKDSFGQTTTLHFSAFERNPKLNPGLFRFVPPKGADVVGE</sequence>
<evidence type="ECO:0000256" key="7">
    <source>
        <dbReference type="ARBA" id="ARBA00022927"/>
    </source>
</evidence>
<organism evidence="9">
    <name type="scientific">mine drainage metagenome</name>
    <dbReference type="NCBI Taxonomy" id="410659"/>
    <lineage>
        <taxon>unclassified sequences</taxon>
        <taxon>metagenomes</taxon>
        <taxon>ecological metagenomes</taxon>
    </lineage>
</organism>
<dbReference type="CDD" id="cd16325">
    <property type="entry name" value="LolA"/>
    <property type="match status" value="1"/>
</dbReference>
<dbReference type="AlphaFoldDB" id="A0A1J5RNH6"/>
<keyword evidence="8" id="KW-0143">Chaperone</keyword>
<dbReference type="NCBIfam" id="NF000661">
    <property type="entry name" value="PRK00031.1-3"/>
    <property type="match status" value="1"/>
</dbReference>
<comment type="similarity">
    <text evidence="2">Belongs to the LolA family.</text>
</comment>
<dbReference type="NCBIfam" id="TIGR00547">
    <property type="entry name" value="lolA"/>
    <property type="match status" value="1"/>
</dbReference>
<comment type="subunit">
    <text evidence="3">Monomer.</text>
</comment>
<dbReference type="GO" id="GO:0042597">
    <property type="term" value="C:periplasmic space"/>
    <property type="evidence" value="ECO:0007669"/>
    <property type="project" value="UniProtKB-SubCell"/>
</dbReference>
<dbReference type="PANTHER" id="PTHR35869:SF1">
    <property type="entry name" value="OUTER-MEMBRANE LIPOPROTEIN CARRIER PROTEIN"/>
    <property type="match status" value="1"/>
</dbReference>
<dbReference type="Gene3D" id="2.50.20.10">
    <property type="entry name" value="Lipoprotein localisation LolA/LolB/LppX"/>
    <property type="match status" value="1"/>
</dbReference>
<dbReference type="GO" id="GO:0042953">
    <property type="term" value="P:lipoprotein transport"/>
    <property type="evidence" value="ECO:0007669"/>
    <property type="project" value="InterPro"/>
</dbReference>
<dbReference type="PANTHER" id="PTHR35869">
    <property type="entry name" value="OUTER-MEMBRANE LIPOPROTEIN CARRIER PROTEIN"/>
    <property type="match status" value="1"/>
</dbReference>
<evidence type="ECO:0000256" key="4">
    <source>
        <dbReference type="ARBA" id="ARBA00014035"/>
    </source>
</evidence>
<dbReference type="SUPFAM" id="SSF89392">
    <property type="entry name" value="Prokaryotic lipoproteins and lipoprotein localization factors"/>
    <property type="match status" value="1"/>
</dbReference>
<dbReference type="InterPro" id="IPR029046">
    <property type="entry name" value="LolA/LolB/LppX"/>
</dbReference>
<gene>
    <name evidence="9" type="primary">lolA_6</name>
    <name evidence="9" type="ORF">GALL_206810</name>
</gene>
<evidence type="ECO:0000256" key="5">
    <source>
        <dbReference type="ARBA" id="ARBA00022448"/>
    </source>
</evidence>
<keyword evidence="6" id="KW-0574">Periplasm</keyword>
<dbReference type="InterPro" id="IPR004564">
    <property type="entry name" value="OM_lipoprot_carrier_LolA-like"/>
</dbReference>
<evidence type="ECO:0000256" key="6">
    <source>
        <dbReference type="ARBA" id="ARBA00022764"/>
    </source>
</evidence>
<reference evidence="9" key="1">
    <citation type="submission" date="2016-10" db="EMBL/GenBank/DDBJ databases">
        <title>Sequence of Gallionella enrichment culture.</title>
        <authorList>
            <person name="Poehlein A."/>
            <person name="Muehling M."/>
            <person name="Daniel R."/>
        </authorList>
    </citation>
    <scope>NUCLEOTIDE SEQUENCE</scope>
</reference>
<proteinExistence type="inferred from homology"/>
<dbReference type="HAMAP" id="MF_00240">
    <property type="entry name" value="LolA"/>
    <property type="match status" value="1"/>
</dbReference>
<dbReference type="EMBL" id="MLJW01000135">
    <property type="protein sequence ID" value="OIQ97281.1"/>
    <property type="molecule type" value="Genomic_DNA"/>
</dbReference>
<dbReference type="Pfam" id="PF03548">
    <property type="entry name" value="LolA"/>
    <property type="match status" value="1"/>
</dbReference>
<dbReference type="InterPro" id="IPR018323">
    <property type="entry name" value="OM_lipoprot_carrier_LolA_Pbac"/>
</dbReference>
<keyword evidence="5" id="KW-0813">Transport</keyword>
<accession>A0A1J5RNH6</accession>
<name>A0A1J5RNH6_9ZZZZ</name>
<evidence type="ECO:0000256" key="8">
    <source>
        <dbReference type="ARBA" id="ARBA00023186"/>
    </source>
</evidence>
<comment type="caution">
    <text evidence="9">The sequence shown here is derived from an EMBL/GenBank/DDBJ whole genome shotgun (WGS) entry which is preliminary data.</text>
</comment>
<keyword evidence="9" id="KW-0449">Lipoprotein</keyword>
<protein>
    <recommendedName>
        <fullName evidence="4">Outer-membrane lipoprotein carrier protein</fullName>
    </recommendedName>
</protein>
<evidence type="ECO:0000256" key="3">
    <source>
        <dbReference type="ARBA" id="ARBA00011245"/>
    </source>
</evidence>